<dbReference type="AlphaFoldDB" id="A0A482W3J6"/>
<evidence type="ECO:0000313" key="3">
    <source>
        <dbReference type="Proteomes" id="UP000292052"/>
    </source>
</evidence>
<dbReference type="EMBL" id="QDEB01033907">
    <property type="protein sequence ID" value="RZC39505.1"/>
    <property type="molecule type" value="Genomic_DNA"/>
</dbReference>
<dbReference type="GO" id="GO:0072659">
    <property type="term" value="P:protein localization to plasma membrane"/>
    <property type="evidence" value="ECO:0007669"/>
    <property type="project" value="TreeGrafter"/>
</dbReference>
<dbReference type="GO" id="GO:0016600">
    <property type="term" value="C:flotillin complex"/>
    <property type="evidence" value="ECO:0007669"/>
    <property type="project" value="TreeGrafter"/>
</dbReference>
<dbReference type="OrthoDB" id="6080404at2759"/>
<evidence type="ECO:0000256" key="1">
    <source>
        <dbReference type="RuleBase" id="RU366054"/>
    </source>
</evidence>
<keyword evidence="3" id="KW-1185">Reference proteome</keyword>
<comment type="caution">
    <text evidence="2">The sequence shown here is derived from an EMBL/GenBank/DDBJ whole genome shotgun (WGS) entry which is preliminary data.</text>
</comment>
<comment type="similarity">
    <text evidence="1">Belongs to the band 7/mec-2 family. Flotillin subfamily.</text>
</comment>
<dbReference type="InterPro" id="IPR027705">
    <property type="entry name" value="Flotillin_fam"/>
</dbReference>
<gene>
    <name evidence="2" type="ORF">BDFB_013292</name>
</gene>
<evidence type="ECO:0008006" key="4">
    <source>
        <dbReference type="Google" id="ProtNLM"/>
    </source>
</evidence>
<dbReference type="Proteomes" id="UP000292052">
    <property type="component" value="Unassembled WGS sequence"/>
</dbReference>
<reference evidence="2 3" key="1">
    <citation type="submission" date="2017-03" db="EMBL/GenBank/DDBJ databases">
        <title>Genome of the blue death feigning beetle - Asbolus verrucosus.</title>
        <authorList>
            <person name="Rider S.D."/>
        </authorList>
    </citation>
    <scope>NUCLEOTIDE SEQUENCE [LARGE SCALE GENOMIC DNA]</scope>
    <source>
        <strain evidence="2">Butters</strain>
        <tissue evidence="2">Head and leg muscle</tissue>
    </source>
</reference>
<dbReference type="PANTHER" id="PTHR13806:SF46">
    <property type="entry name" value="FLOTILLIN-1-RELATED"/>
    <property type="match status" value="1"/>
</dbReference>
<dbReference type="GO" id="GO:0002020">
    <property type="term" value="F:protease binding"/>
    <property type="evidence" value="ECO:0007669"/>
    <property type="project" value="TreeGrafter"/>
</dbReference>
<dbReference type="GO" id="GO:0031410">
    <property type="term" value="C:cytoplasmic vesicle"/>
    <property type="evidence" value="ECO:0007669"/>
    <property type="project" value="TreeGrafter"/>
</dbReference>
<dbReference type="PANTHER" id="PTHR13806">
    <property type="entry name" value="FLOTILLIN-RELATED"/>
    <property type="match status" value="1"/>
</dbReference>
<dbReference type="GO" id="GO:0045661">
    <property type="term" value="P:regulation of myoblast differentiation"/>
    <property type="evidence" value="ECO:0007669"/>
    <property type="project" value="TreeGrafter"/>
</dbReference>
<proteinExistence type="inferred from homology"/>
<evidence type="ECO:0000313" key="2">
    <source>
        <dbReference type="EMBL" id="RZC39505.1"/>
    </source>
</evidence>
<accession>A0A482W3J6</accession>
<dbReference type="STRING" id="1661398.A0A482W3J6"/>
<organism evidence="2 3">
    <name type="scientific">Asbolus verrucosus</name>
    <name type="common">Desert ironclad beetle</name>
    <dbReference type="NCBI Taxonomy" id="1661398"/>
    <lineage>
        <taxon>Eukaryota</taxon>
        <taxon>Metazoa</taxon>
        <taxon>Ecdysozoa</taxon>
        <taxon>Arthropoda</taxon>
        <taxon>Hexapoda</taxon>
        <taxon>Insecta</taxon>
        <taxon>Pterygota</taxon>
        <taxon>Neoptera</taxon>
        <taxon>Endopterygota</taxon>
        <taxon>Coleoptera</taxon>
        <taxon>Polyphaga</taxon>
        <taxon>Cucujiformia</taxon>
        <taxon>Tenebrionidae</taxon>
        <taxon>Pimeliinae</taxon>
        <taxon>Asbolus</taxon>
    </lineage>
</organism>
<protein>
    <recommendedName>
        <fullName evidence="4">Flotillin-2</fullName>
    </recommendedName>
</protein>
<name>A0A482W3J6_ASBVE</name>
<feature type="non-terminal residue" evidence="2">
    <location>
        <position position="1"/>
    </location>
</feature>
<sequence length="128" mass="13146">TQTVQSAKAESEKIRLIGTAEAAAIVSIGKADAERMRQKAAVYKQYGDAAIMSLVLEALPKIAAEVSAPLAKTEEIVLIGGPDNTTAEITRLVGQIPPAVNALTGVNLSKVLGKIPGASTQPVTAAVK</sequence>